<dbReference type="GO" id="GO:0005829">
    <property type="term" value="C:cytosol"/>
    <property type="evidence" value="ECO:0007669"/>
    <property type="project" value="TreeGrafter"/>
</dbReference>
<dbReference type="SMART" id="SM00530">
    <property type="entry name" value="HTH_XRE"/>
    <property type="match status" value="1"/>
</dbReference>
<dbReference type="Pfam" id="PF01381">
    <property type="entry name" value="HTH_3"/>
    <property type="match status" value="1"/>
</dbReference>
<dbReference type="Proteomes" id="UP000033998">
    <property type="component" value="Unassembled WGS sequence"/>
</dbReference>
<dbReference type="PANTHER" id="PTHR46797:SF1">
    <property type="entry name" value="METHYLPHOSPHONATE SYNTHASE"/>
    <property type="match status" value="1"/>
</dbReference>
<evidence type="ECO:0000256" key="1">
    <source>
        <dbReference type="ARBA" id="ARBA00023125"/>
    </source>
</evidence>
<dbReference type="GO" id="GO:0003677">
    <property type="term" value="F:DNA binding"/>
    <property type="evidence" value="ECO:0007669"/>
    <property type="project" value="UniProtKB-KW"/>
</dbReference>
<dbReference type="InterPro" id="IPR001387">
    <property type="entry name" value="Cro/C1-type_HTH"/>
</dbReference>
<dbReference type="PANTHER" id="PTHR46797">
    <property type="entry name" value="HTH-TYPE TRANSCRIPTIONAL REGULATOR"/>
    <property type="match status" value="1"/>
</dbReference>
<dbReference type="SUPFAM" id="SSF47413">
    <property type="entry name" value="lambda repressor-like DNA-binding domains"/>
    <property type="match status" value="1"/>
</dbReference>
<name>A0A837HRF9_9BACT</name>
<evidence type="ECO:0000313" key="3">
    <source>
        <dbReference type="EMBL" id="KKR01569.1"/>
    </source>
</evidence>
<dbReference type="CDD" id="cd00093">
    <property type="entry name" value="HTH_XRE"/>
    <property type="match status" value="1"/>
</dbReference>
<dbReference type="EMBL" id="LBWE01000007">
    <property type="protein sequence ID" value="KKR01569.1"/>
    <property type="molecule type" value="Genomic_DNA"/>
</dbReference>
<keyword evidence="1" id="KW-0238">DNA-binding</keyword>
<dbReference type="PROSITE" id="PS50943">
    <property type="entry name" value="HTH_CROC1"/>
    <property type="match status" value="1"/>
</dbReference>
<evidence type="ECO:0000313" key="4">
    <source>
        <dbReference type="Proteomes" id="UP000033998"/>
    </source>
</evidence>
<proteinExistence type="predicted"/>
<gene>
    <name evidence="3" type="ORF">UT27_C0007G0049</name>
</gene>
<organism evidence="3 4">
    <name type="scientific">Candidatus Nomurabacteria bacterium GW2011_GWD2_39_12</name>
    <dbReference type="NCBI Taxonomy" id="1618759"/>
    <lineage>
        <taxon>Bacteria</taxon>
        <taxon>Candidatus Nomuraibacteriota</taxon>
    </lineage>
</organism>
<comment type="caution">
    <text evidence="3">The sequence shown here is derived from an EMBL/GenBank/DDBJ whole genome shotgun (WGS) entry which is preliminary data.</text>
</comment>
<protein>
    <submittedName>
        <fullName evidence="3">Helix-turn-helix domain-containing protein</fullName>
    </submittedName>
</protein>
<evidence type="ECO:0000259" key="2">
    <source>
        <dbReference type="PROSITE" id="PS50943"/>
    </source>
</evidence>
<dbReference type="AlphaFoldDB" id="A0A837HRF9"/>
<reference evidence="3 4" key="1">
    <citation type="journal article" date="2015" name="Nature">
        <title>rRNA introns, odd ribosomes, and small enigmatic genomes across a large radiation of phyla.</title>
        <authorList>
            <person name="Brown C.T."/>
            <person name="Hug L.A."/>
            <person name="Thomas B.C."/>
            <person name="Sharon I."/>
            <person name="Castelle C.J."/>
            <person name="Singh A."/>
            <person name="Wilkins M.J."/>
            <person name="Williams K.H."/>
            <person name="Banfield J.F."/>
        </authorList>
    </citation>
    <scope>NUCLEOTIDE SEQUENCE [LARGE SCALE GENOMIC DNA]</scope>
</reference>
<dbReference type="InterPro" id="IPR010982">
    <property type="entry name" value="Lambda_DNA-bd_dom_sf"/>
</dbReference>
<dbReference type="Gene3D" id="1.10.260.40">
    <property type="entry name" value="lambda repressor-like DNA-binding domains"/>
    <property type="match status" value="1"/>
</dbReference>
<dbReference type="InterPro" id="IPR050807">
    <property type="entry name" value="TransReg_Diox_bact_type"/>
</dbReference>
<accession>A0A837HRF9</accession>
<sequence length="116" mass="13256">MVKEEKKYEFIGGNIRKARELSGLSQRQLAEKLGYESSTTVSYIESGERKVSIVDLEKIATLLDRDIRYFIGQPEEQLNVRVALRAETGLKEKDKDAILHIIEMAKDRTREDGGNK</sequence>
<feature type="domain" description="HTH cro/C1-type" evidence="2">
    <location>
        <begin position="15"/>
        <end position="70"/>
    </location>
</feature>
<dbReference type="GO" id="GO:0003700">
    <property type="term" value="F:DNA-binding transcription factor activity"/>
    <property type="evidence" value="ECO:0007669"/>
    <property type="project" value="TreeGrafter"/>
</dbReference>